<reference evidence="1 2" key="1">
    <citation type="submission" date="2018-10" db="EMBL/GenBank/DDBJ databases">
        <title>Genomic Encyclopedia of Archaeal and Bacterial Type Strains, Phase II (KMG-II): from individual species to whole genera.</title>
        <authorList>
            <person name="Goeker M."/>
        </authorList>
    </citation>
    <scope>NUCLEOTIDE SEQUENCE [LARGE SCALE GENOMIC DNA]</scope>
    <source>
        <strain evidence="1 2">DSM 18602</strain>
    </source>
</reference>
<dbReference type="Proteomes" id="UP000268007">
    <property type="component" value="Unassembled WGS sequence"/>
</dbReference>
<dbReference type="EMBL" id="RBKU01000001">
    <property type="protein sequence ID" value="RKR84186.1"/>
    <property type="molecule type" value="Genomic_DNA"/>
</dbReference>
<evidence type="ECO:0000313" key="2">
    <source>
        <dbReference type="Proteomes" id="UP000268007"/>
    </source>
</evidence>
<gene>
    <name evidence="1" type="ORF">BDD43_4413</name>
</gene>
<dbReference type="OrthoDB" id="794302at2"/>
<keyword evidence="2" id="KW-1185">Reference proteome</keyword>
<accession>A0A495J5C0</accession>
<comment type="caution">
    <text evidence="1">The sequence shown here is derived from an EMBL/GenBank/DDBJ whole genome shotgun (WGS) entry which is preliminary data.</text>
</comment>
<sequence length="186" mass="22111">MAEMNFFFNLKEREGFINYCFDNDCVIIPDSNYEDNSYYLIKNINQYHGYMKECVGFFIVSDKYKQFPLEMRSFEKDGKLNYYIRQRYGGPSVDFYTPIFAEMESNKIGPGLISIYPFYYHYNEKIIPGNELKQTYNLLISYIRKKSTKVKIGKKNYWIGINTIEQVKAGILEFVEMDGFDWATIL</sequence>
<protein>
    <submittedName>
        <fullName evidence="1">Uncharacterized protein</fullName>
    </submittedName>
</protein>
<dbReference type="RefSeq" id="WP_121199642.1">
    <property type="nucleotide sequence ID" value="NZ_RBKU01000001.1"/>
</dbReference>
<evidence type="ECO:0000313" key="1">
    <source>
        <dbReference type="EMBL" id="RKR84186.1"/>
    </source>
</evidence>
<dbReference type="AlphaFoldDB" id="A0A495J5C0"/>
<proteinExistence type="predicted"/>
<organism evidence="1 2">
    <name type="scientific">Mucilaginibacter gracilis</name>
    <dbReference type="NCBI Taxonomy" id="423350"/>
    <lineage>
        <taxon>Bacteria</taxon>
        <taxon>Pseudomonadati</taxon>
        <taxon>Bacteroidota</taxon>
        <taxon>Sphingobacteriia</taxon>
        <taxon>Sphingobacteriales</taxon>
        <taxon>Sphingobacteriaceae</taxon>
        <taxon>Mucilaginibacter</taxon>
    </lineage>
</organism>
<name>A0A495J5C0_9SPHI</name>